<dbReference type="SUPFAM" id="SSF50118">
    <property type="entry name" value="Cell growth inhibitor/plasmid maintenance toxic component"/>
    <property type="match status" value="1"/>
</dbReference>
<keyword evidence="3" id="KW-0678">Repressor</keyword>
<dbReference type="Proteomes" id="UP000295023">
    <property type="component" value="Unassembled WGS sequence"/>
</dbReference>
<reference evidence="8 9" key="1">
    <citation type="submission" date="2019-03" db="EMBL/GenBank/DDBJ databases">
        <title>Paracraurococcus aquatilis NE82 genome sequence.</title>
        <authorList>
            <person name="Zhao Y."/>
            <person name="Du Z."/>
        </authorList>
    </citation>
    <scope>NUCLEOTIDE SEQUENCE [LARGE SCALE GENOMIC DNA]</scope>
    <source>
        <strain evidence="8 9">NE82</strain>
    </source>
</reference>
<dbReference type="GO" id="GO:0008657">
    <property type="term" value="F:DNA topoisomerase type II (double strand cut, ATP-hydrolyzing) inhibitor activity"/>
    <property type="evidence" value="ECO:0007669"/>
    <property type="project" value="InterPro"/>
</dbReference>
<dbReference type="RefSeq" id="WP_132294981.1">
    <property type="nucleotide sequence ID" value="NZ_SKBM01000029.1"/>
</dbReference>
<evidence type="ECO:0000256" key="6">
    <source>
        <dbReference type="ARBA" id="ARBA00029628"/>
    </source>
</evidence>
<protein>
    <recommendedName>
        <fullName evidence="2">Toxin CcdB</fullName>
    </recommendedName>
    <alternativeName>
        <fullName evidence="7">Cytotoxic protein CcdB</fullName>
    </alternativeName>
    <alternativeName>
        <fullName evidence="6">Protein LetD</fullName>
    </alternativeName>
</protein>
<dbReference type="AlphaFoldDB" id="A0A4R4D556"/>
<evidence type="ECO:0000313" key="8">
    <source>
        <dbReference type="EMBL" id="TCZ55093.1"/>
    </source>
</evidence>
<gene>
    <name evidence="8" type="ORF">EXY23_22310</name>
</gene>
<evidence type="ECO:0000256" key="1">
    <source>
        <dbReference type="ARBA" id="ARBA00005230"/>
    </source>
</evidence>
<sequence>MVDAPSRNAAPLVPLARHAPGVLRPVIEVEGQPYQTLLLAMAAVPVAALGPVVASGLSAWDDITKGLEVIFNGLPHWLPR</sequence>
<evidence type="ECO:0000256" key="4">
    <source>
        <dbReference type="ARBA" id="ARBA00023015"/>
    </source>
</evidence>
<evidence type="ECO:0000256" key="7">
    <source>
        <dbReference type="ARBA" id="ARBA00033135"/>
    </source>
</evidence>
<name>A0A4R4D556_9PROT</name>
<keyword evidence="5" id="KW-0804">Transcription</keyword>
<keyword evidence="9" id="KW-1185">Reference proteome</keyword>
<comment type="similarity">
    <text evidence="1">Belongs to the CcdB toxin family.</text>
</comment>
<evidence type="ECO:0000313" key="9">
    <source>
        <dbReference type="Proteomes" id="UP000295023"/>
    </source>
</evidence>
<dbReference type="Gene3D" id="2.30.30.110">
    <property type="match status" value="1"/>
</dbReference>
<dbReference type="EMBL" id="SKBM01000029">
    <property type="protein sequence ID" value="TCZ55093.1"/>
    <property type="molecule type" value="Genomic_DNA"/>
</dbReference>
<accession>A0A4R4D556</accession>
<dbReference type="InterPro" id="IPR011067">
    <property type="entry name" value="Plasmid_toxin/cell-grow_inhib"/>
</dbReference>
<proteinExistence type="inferred from homology"/>
<organism evidence="8 9">
    <name type="scientific">Roseicella aquatilis</name>
    <dbReference type="NCBI Taxonomy" id="2527868"/>
    <lineage>
        <taxon>Bacteria</taxon>
        <taxon>Pseudomonadati</taxon>
        <taxon>Pseudomonadota</taxon>
        <taxon>Alphaproteobacteria</taxon>
        <taxon>Acetobacterales</taxon>
        <taxon>Roseomonadaceae</taxon>
        <taxon>Roseicella</taxon>
    </lineage>
</organism>
<comment type="caution">
    <text evidence="8">The sequence shown here is derived from an EMBL/GenBank/DDBJ whole genome shotgun (WGS) entry which is preliminary data.</text>
</comment>
<dbReference type="InterPro" id="IPR002712">
    <property type="entry name" value="CcdB"/>
</dbReference>
<keyword evidence="4" id="KW-0805">Transcription regulation</keyword>
<dbReference type="GO" id="GO:0006276">
    <property type="term" value="P:plasmid maintenance"/>
    <property type="evidence" value="ECO:0007669"/>
    <property type="project" value="InterPro"/>
</dbReference>
<dbReference type="Pfam" id="PF01845">
    <property type="entry name" value="CcdB"/>
    <property type="match status" value="1"/>
</dbReference>
<evidence type="ECO:0000256" key="2">
    <source>
        <dbReference type="ARBA" id="ARBA00015075"/>
    </source>
</evidence>
<evidence type="ECO:0000256" key="3">
    <source>
        <dbReference type="ARBA" id="ARBA00022491"/>
    </source>
</evidence>
<evidence type="ECO:0000256" key="5">
    <source>
        <dbReference type="ARBA" id="ARBA00023163"/>
    </source>
</evidence>